<dbReference type="InterPro" id="IPR000551">
    <property type="entry name" value="MerR-type_HTH_dom"/>
</dbReference>
<evidence type="ECO:0000313" key="4">
    <source>
        <dbReference type="Proteomes" id="UP000216024"/>
    </source>
</evidence>
<dbReference type="InterPro" id="IPR047057">
    <property type="entry name" value="MerR_fam"/>
</dbReference>
<evidence type="ECO:0000259" key="2">
    <source>
        <dbReference type="PROSITE" id="PS50937"/>
    </source>
</evidence>
<dbReference type="Proteomes" id="UP000216024">
    <property type="component" value="Unassembled WGS sequence"/>
</dbReference>
<dbReference type="PROSITE" id="PS50937">
    <property type="entry name" value="HTH_MERR_2"/>
    <property type="match status" value="1"/>
</dbReference>
<dbReference type="Pfam" id="PF13411">
    <property type="entry name" value="MerR_1"/>
    <property type="match status" value="1"/>
</dbReference>
<dbReference type="OrthoDB" id="9791488at2"/>
<evidence type="ECO:0000313" key="3">
    <source>
        <dbReference type="EMBL" id="PAB60149.1"/>
    </source>
</evidence>
<feature type="domain" description="HTH merR-type" evidence="2">
    <location>
        <begin position="3"/>
        <end position="72"/>
    </location>
</feature>
<dbReference type="InterPro" id="IPR009061">
    <property type="entry name" value="DNA-bd_dom_put_sf"/>
</dbReference>
<evidence type="ECO:0000256" key="1">
    <source>
        <dbReference type="ARBA" id="ARBA00023125"/>
    </source>
</evidence>
<proteinExistence type="predicted"/>
<dbReference type="Gene3D" id="1.10.1660.10">
    <property type="match status" value="1"/>
</dbReference>
<keyword evidence="4" id="KW-1185">Reference proteome</keyword>
<dbReference type="PANTHER" id="PTHR30204">
    <property type="entry name" value="REDOX-CYCLING DRUG-SENSING TRANSCRIPTIONAL ACTIVATOR SOXR"/>
    <property type="match status" value="1"/>
</dbReference>
<keyword evidence="1" id="KW-0238">DNA-binding</keyword>
<dbReference type="AlphaFoldDB" id="A0A267MKN8"/>
<comment type="caution">
    <text evidence="3">The sequence shown here is derived from an EMBL/GenBank/DDBJ whole genome shotgun (WGS) entry which is preliminary data.</text>
</comment>
<protein>
    <recommendedName>
        <fullName evidence="2">HTH merR-type domain-containing protein</fullName>
    </recommendedName>
</protein>
<dbReference type="GO" id="GO:0003700">
    <property type="term" value="F:DNA-binding transcription factor activity"/>
    <property type="evidence" value="ECO:0007669"/>
    <property type="project" value="InterPro"/>
</dbReference>
<sequence>MKSYKIGELANVLNIKIDTIRYYEKIRLIPKPERQENEYRVYSEKYIDIIQFIILCKNNGFTLKEISEIINLLSLRDDNSQELKTVVNKKIDTIDGKIKELVFLKKQLNEVIENCDSMDCEIMDFFMK</sequence>
<organism evidence="3 4">
    <name type="scientific">Anaeromicrobium sediminis</name>
    <dbReference type="NCBI Taxonomy" id="1478221"/>
    <lineage>
        <taxon>Bacteria</taxon>
        <taxon>Bacillati</taxon>
        <taxon>Bacillota</taxon>
        <taxon>Clostridia</taxon>
        <taxon>Peptostreptococcales</taxon>
        <taxon>Thermotaleaceae</taxon>
        <taxon>Anaeromicrobium</taxon>
    </lineage>
</organism>
<dbReference type="SMART" id="SM00422">
    <property type="entry name" value="HTH_MERR"/>
    <property type="match status" value="1"/>
</dbReference>
<dbReference type="RefSeq" id="WP_095132433.1">
    <property type="nucleotide sequence ID" value="NZ_NIBG01000004.1"/>
</dbReference>
<accession>A0A267MKN8</accession>
<gene>
    <name evidence="3" type="ORF">CCE28_07195</name>
</gene>
<dbReference type="GO" id="GO:0003677">
    <property type="term" value="F:DNA binding"/>
    <property type="evidence" value="ECO:0007669"/>
    <property type="project" value="UniProtKB-KW"/>
</dbReference>
<name>A0A267MKN8_9FIRM</name>
<reference evidence="3 4" key="1">
    <citation type="submission" date="2017-06" db="EMBL/GenBank/DDBJ databases">
        <title>Draft genome sequence of anaerobic fermentative bacterium Anaeromicrobium sediminis DY2726D isolated from West Pacific Ocean sediments.</title>
        <authorList>
            <person name="Zeng X."/>
        </authorList>
    </citation>
    <scope>NUCLEOTIDE SEQUENCE [LARGE SCALE GENOMIC DNA]</scope>
    <source>
        <strain evidence="3 4">DY2726D</strain>
    </source>
</reference>
<dbReference type="SUPFAM" id="SSF46955">
    <property type="entry name" value="Putative DNA-binding domain"/>
    <property type="match status" value="1"/>
</dbReference>
<dbReference type="PANTHER" id="PTHR30204:SF92">
    <property type="entry name" value="HTH-TYPE TRANSCRIPTIONAL REGULATOR ZNTR"/>
    <property type="match status" value="1"/>
</dbReference>
<dbReference type="EMBL" id="NIBG01000004">
    <property type="protein sequence ID" value="PAB60149.1"/>
    <property type="molecule type" value="Genomic_DNA"/>
</dbReference>